<dbReference type="Pfam" id="PF01113">
    <property type="entry name" value="DapB_N"/>
    <property type="match status" value="1"/>
</dbReference>
<dbReference type="Pfam" id="PF19328">
    <property type="entry name" value="DAP_DH_C"/>
    <property type="match status" value="1"/>
</dbReference>
<sequence>MLRVVQWATGGVGKAAIEAVQAHPELELVGCYVHSEAKRGKDVGEILGTRPVGVTATGDVEEILALPADAVVYTPLIPNVGEVTRMLRSGKNVVTPVGWFYPTDRDADLERACVDGGVTLHGIGINPGGTTDLHPLVLSAMSSKVTFVRAEEFSDMRTYDAPDVLRWVMGFGGTPEQARESPMRGLLTGGFTQSVRMCTDTLGFGDAPIRTSHEIAVAAAPIESPMGIIEPGRVAGQRFVWDAMVGDQPVVRIAVNWLMGAEHLEPGWEFGPEGERYEIEIKGDPDTFVTIRGWQPASIAEGLKRNPGIVATANHCVNSIPYVCAAAPGIKTSLDLPVVAGRAHADLRGARG</sequence>
<dbReference type="CDD" id="cd24146">
    <property type="entry name" value="nat-AmDH_N_like"/>
    <property type="match status" value="1"/>
</dbReference>
<dbReference type="InterPro" id="IPR000846">
    <property type="entry name" value="DapB_N"/>
</dbReference>
<evidence type="ECO:0000259" key="4">
    <source>
        <dbReference type="Pfam" id="PF19328"/>
    </source>
</evidence>
<dbReference type="Gene3D" id="3.40.50.720">
    <property type="entry name" value="NAD(P)-binding Rossmann-like Domain"/>
    <property type="match status" value="1"/>
</dbReference>
<dbReference type="GO" id="GO:0008839">
    <property type="term" value="F:4-hydroxy-tetrahydrodipicolinate reductase"/>
    <property type="evidence" value="ECO:0007669"/>
    <property type="project" value="InterPro"/>
</dbReference>
<proteinExistence type="predicted"/>
<dbReference type="Proteomes" id="UP000255467">
    <property type="component" value="Unassembled WGS sequence"/>
</dbReference>
<gene>
    <name evidence="5" type="ORF">NCTC1934_00508</name>
</gene>
<dbReference type="EMBL" id="UGRY01000002">
    <property type="protein sequence ID" value="SUA73074.1"/>
    <property type="molecule type" value="Genomic_DNA"/>
</dbReference>
<evidence type="ECO:0000313" key="5">
    <source>
        <dbReference type="EMBL" id="SUA73074.1"/>
    </source>
</evidence>
<dbReference type="GO" id="GO:0009089">
    <property type="term" value="P:lysine biosynthetic process via diaminopimelate"/>
    <property type="evidence" value="ECO:0007669"/>
    <property type="project" value="InterPro"/>
</dbReference>
<dbReference type="SUPFAM" id="SSF51735">
    <property type="entry name" value="NAD(P)-binding Rossmann-fold domains"/>
    <property type="match status" value="1"/>
</dbReference>
<name>A0A378Y7L6_9NOCA</name>
<feature type="domain" description="2,4-diaminopentanoate dehydrogenase C-terminal" evidence="4">
    <location>
        <begin position="136"/>
        <end position="340"/>
    </location>
</feature>
<keyword evidence="2" id="KW-0560">Oxidoreductase</keyword>
<keyword evidence="1" id="KW-0521">NADP</keyword>
<dbReference type="RefSeq" id="WP_039816900.1">
    <property type="nucleotide sequence ID" value="NZ_JADLRH010000005.1"/>
</dbReference>
<evidence type="ECO:0000256" key="2">
    <source>
        <dbReference type="ARBA" id="ARBA00023002"/>
    </source>
</evidence>
<evidence type="ECO:0000259" key="3">
    <source>
        <dbReference type="Pfam" id="PF01113"/>
    </source>
</evidence>
<evidence type="ECO:0000313" key="6">
    <source>
        <dbReference type="Proteomes" id="UP000255467"/>
    </source>
</evidence>
<protein>
    <submittedName>
        <fullName evidence="5">Uncharacterized conserved protein related to dihydrodipicolinate reductase</fullName>
    </submittedName>
</protein>
<keyword evidence="6" id="KW-1185">Reference proteome</keyword>
<evidence type="ECO:0000256" key="1">
    <source>
        <dbReference type="ARBA" id="ARBA00022857"/>
    </source>
</evidence>
<organism evidence="5 6">
    <name type="scientific">Nocardia otitidiscaviarum</name>
    <dbReference type="NCBI Taxonomy" id="1823"/>
    <lineage>
        <taxon>Bacteria</taxon>
        <taxon>Bacillati</taxon>
        <taxon>Actinomycetota</taxon>
        <taxon>Actinomycetes</taxon>
        <taxon>Mycobacteriales</taxon>
        <taxon>Nocardiaceae</taxon>
        <taxon>Nocardia</taxon>
    </lineage>
</organism>
<dbReference type="AlphaFoldDB" id="A0A378Y7L6"/>
<feature type="domain" description="Dihydrodipicolinate reductase N-terminal" evidence="3">
    <location>
        <begin position="8"/>
        <end position="72"/>
    </location>
</feature>
<dbReference type="InterPro" id="IPR036291">
    <property type="entry name" value="NAD(P)-bd_dom_sf"/>
</dbReference>
<dbReference type="InterPro" id="IPR045760">
    <property type="entry name" value="DAP_DH_C"/>
</dbReference>
<accession>A0A378Y7L6</accession>
<dbReference type="OrthoDB" id="4759936at2"/>
<reference evidence="5 6" key="1">
    <citation type="submission" date="2018-06" db="EMBL/GenBank/DDBJ databases">
        <authorList>
            <consortium name="Pathogen Informatics"/>
            <person name="Doyle S."/>
        </authorList>
    </citation>
    <scope>NUCLEOTIDE SEQUENCE [LARGE SCALE GENOMIC DNA]</scope>
    <source>
        <strain evidence="5 6">NCTC1934</strain>
    </source>
</reference>